<evidence type="ECO:0000313" key="2">
    <source>
        <dbReference type="Proteomes" id="UP000653454"/>
    </source>
</evidence>
<keyword evidence="2" id="KW-1185">Reference proteome</keyword>
<accession>A0A8S4D0W9</accession>
<proteinExistence type="predicted"/>
<organism evidence="1 2">
    <name type="scientific">Plutella xylostella</name>
    <name type="common">Diamondback moth</name>
    <name type="synonym">Plutella maculipennis</name>
    <dbReference type="NCBI Taxonomy" id="51655"/>
    <lineage>
        <taxon>Eukaryota</taxon>
        <taxon>Metazoa</taxon>
        <taxon>Ecdysozoa</taxon>
        <taxon>Arthropoda</taxon>
        <taxon>Hexapoda</taxon>
        <taxon>Insecta</taxon>
        <taxon>Pterygota</taxon>
        <taxon>Neoptera</taxon>
        <taxon>Endopterygota</taxon>
        <taxon>Lepidoptera</taxon>
        <taxon>Glossata</taxon>
        <taxon>Ditrysia</taxon>
        <taxon>Yponomeutoidea</taxon>
        <taxon>Plutellidae</taxon>
        <taxon>Plutella</taxon>
    </lineage>
</organism>
<dbReference type="AlphaFoldDB" id="A0A8S4D0W9"/>
<dbReference type="EMBL" id="CAJHNJ030000001">
    <property type="protein sequence ID" value="CAG9087892.1"/>
    <property type="molecule type" value="Genomic_DNA"/>
</dbReference>
<name>A0A8S4D0W9_PLUXY</name>
<gene>
    <name evidence="1" type="ORF">PLXY2_LOCUS296</name>
</gene>
<sequence length="94" mass="10483">MVGRRATCPLERYGRLVKTARDYPTRPLPPPGQAYDPYKQTIIFLGIDVGDPISYKLPPASSDVTDEMWARPQHVAVTPFSEQVFSAVSNARGY</sequence>
<evidence type="ECO:0000313" key="1">
    <source>
        <dbReference type="EMBL" id="CAG9087892.1"/>
    </source>
</evidence>
<protein>
    <submittedName>
        <fullName evidence="1">(diamondback moth) hypothetical protein</fullName>
    </submittedName>
</protein>
<comment type="caution">
    <text evidence="1">The sequence shown here is derived from an EMBL/GenBank/DDBJ whole genome shotgun (WGS) entry which is preliminary data.</text>
</comment>
<reference evidence="1" key="1">
    <citation type="submission" date="2020-11" db="EMBL/GenBank/DDBJ databases">
        <authorList>
            <person name="Whiteford S."/>
        </authorList>
    </citation>
    <scope>NUCLEOTIDE SEQUENCE</scope>
</reference>
<dbReference type="Proteomes" id="UP000653454">
    <property type="component" value="Unassembled WGS sequence"/>
</dbReference>